<proteinExistence type="predicted"/>
<dbReference type="Gramene" id="EFJ18313">
    <property type="protein sequence ID" value="EFJ18313"/>
    <property type="gene ID" value="SELMODRAFT_420119"/>
</dbReference>
<keyword evidence="2" id="KW-1185">Reference proteome</keyword>
<name>D8SB11_SELML</name>
<sequence length="333" mass="36783">MAEEVSGGLAVKDTDPSRKGKFTRVLGVHCASSPRVMSPLPRARAGRCIETGPYSRRPFAQRTGSTVWMHFSMAERPRYNLETISRDEGCDFALMRVTTSRTEIFGAVPEEAKLLRSFQYFLLPCSPVDKAPCCITSFPGVSSLLVRAAAELLRRNSEGGAEGLWGIYRDAMEAELMEARAVFPQGSQGDIEAFAKKMLFTKLHQAFGNHATGVQTASIGNILRCAPLDPSGGRLAEYGHFCAWHAGAAADHLANGANSCDERVFVEAYFQNVLEDLHAPEDGIWKDSDLRPFFQWILKHEQHWCHLKLSGGALRWIEAAKSLEPPANKKLKS</sequence>
<evidence type="ECO:0000313" key="1">
    <source>
        <dbReference type="EMBL" id="EFJ18313.1"/>
    </source>
</evidence>
<protein>
    <submittedName>
        <fullName evidence="1">Uncharacterized protein</fullName>
    </submittedName>
</protein>
<gene>
    <name evidence="1" type="ORF">SELMODRAFT_420119</name>
</gene>
<evidence type="ECO:0000313" key="2">
    <source>
        <dbReference type="Proteomes" id="UP000001514"/>
    </source>
</evidence>
<dbReference type="HOGENOM" id="CLU_835207_0_0_1"/>
<accession>D8SB11</accession>
<organism evidence="2">
    <name type="scientific">Selaginella moellendorffii</name>
    <name type="common">Spikemoss</name>
    <dbReference type="NCBI Taxonomy" id="88036"/>
    <lineage>
        <taxon>Eukaryota</taxon>
        <taxon>Viridiplantae</taxon>
        <taxon>Streptophyta</taxon>
        <taxon>Embryophyta</taxon>
        <taxon>Tracheophyta</taxon>
        <taxon>Lycopodiopsida</taxon>
        <taxon>Selaginellales</taxon>
        <taxon>Selaginellaceae</taxon>
        <taxon>Selaginella</taxon>
    </lineage>
</organism>
<dbReference type="KEGG" id="smo:SELMODRAFT_420119"/>
<dbReference type="InParanoid" id="D8SB11"/>
<reference evidence="1 2" key="1">
    <citation type="journal article" date="2011" name="Science">
        <title>The Selaginella genome identifies genetic changes associated with the evolution of vascular plants.</title>
        <authorList>
            <person name="Banks J.A."/>
            <person name="Nishiyama T."/>
            <person name="Hasebe M."/>
            <person name="Bowman J.L."/>
            <person name="Gribskov M."/>
            <person name="dePamphilis C."/>
            <person name="Albert V.A."/>
            <person name="Aono N."/>
            <person name="Aoyama T."/>
            <person name="Ambrose B.A."/>
            <person name="Ashton N.W."/>
            <person name="Axtell M.J."/>
            <person name="Barker E."/>
            <person name="Barker M.S."/>
            <person name="Bennetzen J.L."/>
            <person name="Bonawitz N.D."/>
            <person name="Chapple C."/>
            <person name="Cheng C."/>
            <person name="Correa L.G."/>
            <person name="Dacre M."/>
            <person name="DeBarry J."/>
            <person name="Dreyer I."/>
            <person name="Elias M."/>
            <person name="Engstrom E.M."/>
            <person name="Estelle M."/>
            <person name="Feng L."/>
            <person name="Finet C."/>
            <person name="Floyd S.K."/>
            <person name="Frommer W.B."/>
            <person name="Fujita T."/>
            <person name="Gramzow L."/>
            <person name="Gutensohn M."/>
            <person name="Harholt J."/>
            <person name="Hattori M."/>
            <person name="Heyl A."/>
            <person name="Hirai T."/>
            <person name="Hiwatashi Y."/>
            <person name="Ishikawa M."/>
            <person name="Iwata M."/>
            <person name="Karol K.G."/>
            <person name="Koehler B."/>
            <person name="Kolukisaoglu U."/>
            <person name="Kubo M."/>
            <person name="Kurata T."/>
            <person name="Lalonde S."/>
            <person name="Li K."/>
            <person name="Li Y."/>
            <person name="Litt A."/>
            <person name="Lyons E."/>
            <person name="Manning G."/>
            <person name="Maruyama T."/>
            <person name="Michael T.P."/>
            <person name="Mikami K."/>
            <person name="Miyazaki S."/>
            <person name="Morinaga S."/>
            <person name="Murata T."/>
            <person name="Mueller-Roeber B."/>
            <person name="Nelson D.R."/>
            <person name="Obara M."/>
            <person name="Oguri Y."/>
            <person name="Olmstead R.G."/>
            <person name="Onodera N."/>
            <person name="Petersen B.L."/>
            <person name="Pils B."/>
            <person name="Prigge M."/>
            <person name="Rensing S.A."/>
            <person name="Riano-Pachon D.M."/>
            <person name="Roberts A.W."/>
            <person name="Sato Y."/>
            <person name="Scheller H.V."/>
            <person name="Schulz B."/>
            <person name="Schulz C."/>
            <person name="Shakirov E.V."/>
            <person name="Shibagaki N."/>
            <person name="Shinohara N."/>
            <person name="Shippen D.E."/>
            <person name="Soerensen I."/>
            <person name="Sotooka R."/>
            <person name="Sugimoto N."/>
            <person name="Sugita M."/>
            <person name="Sumikawa N."/>
            <person name="Tanurdzic M."/>
            <person name="Theissen G."/>
            <person name="Ulvskov P."/>
            <person name="Wakazuki S."/>
            <person name="Weng J.K."/>
            <person name="Willats W.W."/>
            <person name="Wipf D."/>
            <person name="Wolf P.G."/>
            <person name="Yang L."/>
            <person name="Zimmer A.D."/>
            <person name="Zhu Q."/>
            <person name="Mitros T."/>
            <person name="Hellsten U."/>
            <person name="Loque D."/>
            <person name="Otillar R."/>
            <person name="Salamov A."/>
            <person name="Schmutz J."/>
            <person name="Shapiro H."/>
            <person name="Lindquist E."/>
            <person name="Lucas S."/>
            <person name="Rokhsar D."/>
            <person name="Grigoriev I.V."/>
        </authorList>
    </citation>
    <scope>NUCLEOTIDE SEQUENCE [LARGE SCALE GENOMIC DNA]</scope>
</reference>
<dbReference type="Proteomes" id="UP000001514">
    <property type="component" value="Unassembled WGS sequence"/>
</dbReference>
<dbReference type="AlphaFoldDB" id="D8SB11"/>
<dbReference type="EMBL" id="GL377610">
    <property type="protein sequence ID" value="EFJ18313.1"/>
    <property type="molecule type" value="Genomic_DNA"/>
</dbReference>